<evidence type="ECO:0000313" key="1">
    <source>
        <dbReference type="EMBL" id="ORE12984.1"/>
    </source>
</evidence>
<proteinExistence type="predicted"/>
<accession>A0A1X0RLY3</accession>
<gene>
    <name evidence="1" type="ORF">BCV71DRAFT_230074</name>
</gene>
<name>A0A1X0RLY3_RHIZD</name>
<reference evidence="1 2" key="1">
    <citation type="journal article" date="2016" name="Proc. Natl. Acad. Sci. U.S.A.">
        <title>Lipid metabolic changes in an early divergent fungus govern the establishment of a mutualistic symbiosis with endobacteria.</title>
        <authorList>
            <person name="Lastovetsky O.A."/>
            <person name="Gaspar M.L."/>
            <person name="Mondo S.J."/>
            <person name="LaButti K.M."/>
            <person name="Sandor L."/>
            <person name="Grigoriev I.V."/>
            <person name="Henry S.A."/>
            <person name="Pawlowska T.E."/>
        </authorList>
    </citation>
    <scope>NUCLEOTIDE SEQUENCE [LARGE SCALE GENOMIC DNA]</scope>
    <source>
        <strain evidence="1 2">ATCC 11559</strain>
    </source>
</reference>
<organism evidence="1 2">
    <name type="scientific">Rhizopus microsporus</name>
    <dbReference type="NCBI Taxonomy" id="58291"/>
    <lineage>
        <taxon>Eukaryota</taxon>
        <taxon>Fungi</taxon>
        <taxon>Fungi incertae sedis</taxon>
        <taxon>Mucoromycota</taxon>
        <taxon>Mucoromycotina</taxon>
        <taxon>Mucoromycetes</taxon>
        <taxon>Mucorales</taxon>
        <taxon>Mucorineae</taxon>
        <taxon>Rhizopodaceae</taxon>
        <taxon>Rhizopus</taxon>
    </lineage>
</organism>
<sequence>MCSDNSHLWGIEDRFRHNYSRLYAEITFSAEFTKKKSVMKTLNSPLSLIVLLVIDHYQLILKS</sequence>
<dbReference type="EMBL" id="KV921579">
    <property type="protein sequence ID" value="ORE12984.1"/>
    <property type="molecule type" value="Genomic_DNA"/>
</dbReference>
<dbReference type="Proteomes" id="UP000242381">
    <property type="component" value="Unassembled WGS sequence"/>
</dbReference>
<dbReference type="AlphaFoldDB" id="A0A1X0RLY3"/>
<protein>
    <submittedName>
        <fullName evidence="1">Uncharacterized protein</fullName>
    </submittedName>
</protein>
<evidence type="ECO:0000313" key="2">
    <source>
        <dbReference type="Proteomes" id="UP000242381"/>
    </source>
</evidence>